<keyword evidence="6 14" id="KW-0808">Transferase</keyword>
<dbReference type="PROSITE" id="PS00599">
    <property type="entry name" value="AA_TRANSFER_CLASS_2"/>
    <property type="match status" value="1"/>
</dbReference>
<dbReference type="Gene3D" id="3.40.640.10">
    <property type="entry name" value="Type I PLP-dependent aspartate aminotransferase-like (Major domain)"/>
    <property type="match status" value="1"/>
</dbReference>
<dbReference type="GO" id="GO:0009102">
    <property type="term" value="P:biotin biosynthetic process"/>
    <property type="evidence" value="ECO:0007669"/>
    <property type="project" value="UniProtKB-KW"/>
</dbReference>
<dbReference type="PANTHER" id="PTHR13693:SF100">
    <property type="entry name" value="8-AMINO-7-OXONONANOATE SYNTHASE"/>
    <property type="match status" value="1"/>
</dbReference>
<comment type="pathway">
    <text evidence="2">Cofactor biosynthesis; biotin biosynthesis.</text>
</comment>
<dbReference type="Gene3D" id="3.90.1150.10">
    <property type="entry name" value="Aspartate Aminotransferase, domain 1"/>
    <property type="match status" value="1"/>
</dbReference>
<evidence type="ECO:0000256" key="4">
    <source>
        <dbReference type="ARBA" id="ARBA00011738"/>
    </source>
</evidence>
<evidence type="ECO:0000256" key="7">
    <source>
        <dbReference type="ARBA" id="ARBA00022756"/>
    </source>
</evidence>
<dbReference type="SUPFAM" id="SSF53383">
    <property type="entry name" value="PLP-dependent transferases"/>
    <property type="match status" value="1"/>
</dbReference>
<dbReference type="Proteomes" id="UP000549695">
    <property type="component" value="Unassembled WGS sequence"/>
</dbReference>
<evidence type="ECO:0000256" key="5">
    <source>
        <dbReference type="ARBA" id="ARBA00013187"/>
    </source>
</evidence>
<evidence type="ECO:0000256" key="10">
    <source>
        <dbReference type="ARBA" id="ARBA00033381"/>
    </source>
</evidence>
<evidence type="ECO:0000256" key="8">
    <source>
        <dbReference type="ARBA" id="ARBA00022898"/>
    </source>
</evidence>
<evidence type="ECO:0000313" key="15">
    <source>
        <dbReference type="Proteomes" id="UP000549695"/>
    </source>
</evidence>
<dbReference type="AlphaFoldDB" id="A0A852VX29"/>
<dbReference type="InterPro" id="IPR015422">
    <property type="entry name" value="PyrdxlP-dep_Trfase_small"/>
</dbReference>
<comment type="catalytic activity">
    <reaction evidence="11">
        <text>6-carboxyhexanoyl-[ACP] + L-alanine + H(+) = (8S)-8-amino-7-oxononanoate + holo-[ACP] + CO2</text>
        <dbReference type="Rhea" id="RHEA:42288"/>
        <dbReference type="Rhea" id="RHEA-COMP:9685"/>
        <dbReference type="Rhea" id="RHEA-COMP:9955"/>
        <dbReference type="ChEBI" id="CHEBI:15378"/>
        <dbReference type="ChEBI" id="CHEBI:16526"/>
        <dbReference type="ChEBI" id="CHEBI:57972"/>
        <dbReference type="ChEBI" id="CHEBI:64479"/>
        <dbReference type="ChEBI" id="CHEBI:78846"/>
        <dbReference type="ChEBI" id="CHEBI:149468"/>
        <dbReference type="EC" id="2.3.1.47"/>
    </reaction>
</comment>
<evidence type="ECO:0000256" key="9">
    <source>
        <dbReference type="ARBA" id="ARBA00032610"/>
    </source>
</evidence>
<evidence type="ECO:0000256" key="3">
    <source>
        <dbReference type="ARBA" id="ARBA00010008"/>
    </source>
</evidence>
<evidence type="ECO:0000256" key="1">
    <source>
        <dbReference type="ARBA" id="ARBA00001933"/>
    </source>
</evidence>
<evidence type="ECO:0000256" key="6">
    <source>
        <dbReference type="ARBA" id="ARBA00022679"/>
    </source>
</evidence>
<keyword evidence="7" id="KW-0093">Biotin biosynthesis</keyword>
<evidence type="ECO:0000313" key="14">
    <source>
        <dbReference type="EMBL" id="NYG00679.1"/>
    </source>
</evidence>
<dbReference type="PANTHER" id="PTHR13693">
    <property type="entry name" value="CLASS II AMINOTRANSFERASE/8-AMINO-7-OXONONANOATE SYNTHASE"/>
    <property type="match status" value="1"/>
</dbReference>
<protein>
    <recommendedName>
        <fullName evidence="5">8-amino-7-oxononanoate synthase</fullName>
        <ecNumber evidence="5">2.3.1.47</ecNumber>
    </recommendedName>
    <alternativeName>
        <fullName evidence="9">7-keto-8-amino-pelargonic acid synthase</fullName>
    </alternativeName>
    <alternativeName>
        <fullName evidence="10">8-amino-7-ketopelargonate synthase</fullName>
    </alternativeName>
</protein>
<evidence type="ECO:0000256" key="12">
    <source>
        <dbReference type="RuleBase" id="RU003693"/>
    </source>
</evidence>
<dbReference type="InterPro" id="IPR001917">
    <property type="entry name" value="Aminotrans_II_pyridoxalP_BS"/>
</dbReference>
<comment type="caution">
    <text evidence="14">The sequence shown here is derived from an EMBL/GenBank/DDBJ whole genome shotgun (WGS) entry which is preliminary data.</text>
</comment>
<dbReference type="InterPro" id="IPR015424">
    <property type="entry name" value="PyrdxlP-dep_Trfase"/>
</dbReference>
<dbReference type="GO" id="GO:0008710">
    <property type="term" value="F:8-amino-7-oxononanoate synthase activity"/>
    <property type="evidence" value="ECO:0007669"/>
    <property type="project" value="UniProtKB-EC"/>
</dbReference>
<keyword evidence="8 12" id="KW-0663">Pyridoxal phosphate</keyword>
<dbReference type="Pfam" id="PF00155">
    <property type="entry name" value="Aminotran_1_2"/>
    <property type="match status" value="1"/>
</dbReference>
<keyword evidence="14" id="KW-0012">Acyltransferase</keyword>
<name>A0A852VX29_PSEA5</name>
<dbReference type="GO" id="GO:0030170">
    <property type="term" value="F:pyridoxal phosphate binding"/>
    <property type="evidence" value="ECO:0007669"/>
    <property type="project" value="InterPro"/>
</dbReference>
<dbReference type="EMBL" id="JACCCZ010000001">
    <property type="protein sequence ID" value="NYG00679.1"/>
    <property type="molecule type" value="Genomic_DNA"/>
</dbReference>
<dbReference type="GeneID" id="98050779"/>
<evidence type="ECO:0000256" key="2">
    <source>
        <dbReference type="ARBA" id="ARBA00004746"/>
    </source>
</evidence>
<dbReference type="InterPro" id="IPR050087">
    <property type="entry name" value="AON_synthase_class-II"/>
</dbReference>
<dbReference type="RefSeq" id="WP_179760349.1">
    <property type="nucleotide sequence ID" value="NZ_BAAAJZ010000013.1"/>
</dbReference>
<evidence type="ECO:0000256" key="11">
    <source>
        <dbReference type="ARBA" id="ARBA00047715"/>
    </source>
</evidence>
<reference evidence="14 15" key="1">
    <citation type="submission" date="2020-07" db="EMBL/GenBank/DDBJ databases">
        <title>Sequencing the genomes of 1000 actinobacteria strains.</title>
        <authorList>
            <person name="Klenk H.-P."/>
        </authorList>
    </citation>
    <scope>NUCLEOTIDE SEQUENCE [LARGE SCALE GENOMIC DNA]</scope>
    <source>
        <strain evidence="14 15">DSM 44749</strain>
    </source>
</reference>
<comment type="cofactor">
    <cofactor evidence="1 12">
        <name>pyridoxal 5'-phosphate</name>
        <dbReference type="ChEBI" id="CHEBI:597326"/>
    </cofactor>
</comment>
<dbReference type="EC" id="2.3.1.47" evidence="5"/>
<dbReference type="InterPro" id="IPR015421">
    <property type="entry name" value="PyrdxlP-dep_Trfase_major"/>
</dbReference>
<comment type="similarity">
    <text evidence="3">Belongs to the class-II pyridoxal-phosphate-dependent aminotransferase family. BioF subfamily.</text>
</comment>
<comment type="subunit">
    <text evidence="4">Homodimer.</text>
</comment>
<evidence type="ECO:0000259" key="13">
    <source>
        <dbReference type="Pfam" id="PF00155"/>
    </source>
</evidence>
<accession>A0A852VX29</accession>
<dbReference type="InterPro" id="IPR004839">
    <property type="entry name" value="Aminotransferase_I/II_large"/>
</dbReference>
<keyword evidence="15" id="KW-1185">Reference proteome</keyword>
<proteinExistence type="inferred from homology"/>
<organism evidence="14 15">
    <name type="scientific">Pseudonocardia alni</name>
    <name type="common">Amycolata alni</name>
    <dbReference type="NCBI Taxonomy" id="33907"/>
    <lineage>
        <taxon>Bacteria</taxon>
        <taxon>Bacillati</taxon>
        <taxon>Actinomycetota</taxon>
        <taxon>Actinomycetes</taxon>
        <taxon>Pseudonocardiales</taxon>
        <taxon>Pseudonocardiaceae</taxon>
        <taxon>Pseudonocardia</taxon>
    </lineage>
</organism>
<gene>
    <name evidence="14" type="ORF">HDA37_000964</name>
</gene>
<feature type="domain" description="Aminotransferase class I/classII large" evidence="13">
    <location>
        <begin position="46"/>
        <end position="373"/>
    </location>
</feature>
<sequence>MTGPDPTPPGPRPLAWLDTHACARTEAGLRRRLSPRPAGPAGGPALDLAGNDYLGLSADPRVVAGATEALRTWGAGATGSRLVTGSTALHAELEAELAAFCGHDDALVFSSGYTANLGVVTALTGPGALIVSDAAAHASLVDACRLSRARVVVVPHADVDAVDAALAARTETRALVVTDSVGSADGDLAPLAALHRVCRARGAVLLADEAHGLGVRGPGGRGLLAETGLAGADDVVATVTLSKALGSQGGAVLGPAAVTAHLVDSARSFIFDTGLAPAATGAALAALRVLASEPERAADVLRVAGALAAACDAAVPVSAVVPVVLGEPGPAVAAAAACLRRGLRVGCFRPPSVPPGTSRLRLTARAGLTGAQLSFATGVLAEVLADARTGAPA</sequence>